<evidence type="ECO:0000256" key="1">
    <source>
        <dbReference type="ARBA" id="ARBA00022741"/>
    </source>
</evidence>
<accession>A0A3G4V5Q1</accession>
<dbReference type="EMBL" id="CP033577">
    <property type="protein sequence ID" value="AYV20093.1"/>
    <property type="molecule type" value="Genomic_DNA"/>
</dbReference>
<dbReference type="SUPFAM" id="SSF52540">
    <property type="entry name" value="P-loop containing nucleoside triphosphate hydrolases"/>
    <property type="match status" value="1"/>
</dbReference>
<evidence type="ECO:0000256" key="3">
    <source>
        <dbReference type="ARBA" id="ARBA00061607"/>
    </source>
</evidence>
<dbReference type="PANTHER" id="PTHR42759:SF1">
    <property type="entry name" value="MAGNESIUM-CHELATASE SUBUNIT CHLD"/>
    <property type="match status" value="1"/>
</dbReference>
<dbReference type="PANTHER" id="PTHR42759">
    <property type="entry name" value="MOXR FAMILY PROTEIN"/>
    <property type="match status" value="1"/>
</dbReference>
<keyword evidence="2" id="KW-0067">ATP-binding</keyword>
<dbReference type="Proteomes" id="UP000279760">
    <property type="component" value="Chromosome 1"/>
</dbReference>
<dbReference type="InterPro" id="IPR050764">
    <property type="entry name" value="CbbQ/NirQ/NorQ/GpvN"/>
</dbReference>
<gene>
    <name evidence="6" type="ORF">ECB94_01725</name>
</gene>
<feature type="domain" description="ATPase AAA-3" evidence="4">
    <location>
        <begin position="40"/>
        <end position="169"/>
    </location>
</feature>
<sequence length="320" mass="35477">MSVTSISRDIQTLSESLTHKIIGQQHVVDSLLIALLTDGHVLLEGLPGTAKTRSVRSLAQSLDLDLNRIQFTPDLMPSDVVGYESLNDEGMMSFVKGPAFTNILLADEINRAPPKVQSALLEAMEERQITVGGQSHELPEIFLVLATQNPVEQEGTYPLPEAQLDRFLMKIVVDYPKRADELAILKLVKKEQQFVEALMQVEPSVVLDARKAILDVYVSDSIESYIVDLVMATRFPDLYQTSQLSKWIRIGASPRATIALDKAARAYAFLKNKDYVDTDDVRAVAHSVLCHRITLSFDAMSDAIDSKAVVDELINVVEIV</sequence>
<protein>
    <submittedName>
        <fullName evidence="6">MoxR family ATPase</fullName>
    </submittedName>
</protein>
<evidence type="ECO:0000259" key="5">
    <source>
        <dbReference type="Pfam" id="PF17863"/>
    </source>
</evidence>
<dbReference type="Gene3D" id="1.10.8.80">
    <property type="entry name" value="Magnesium chelatase subunit I, C-Terminal domain"/>
    <property type="match status" value="1"/>
</dbReference>
<dbReference type="InterPro" id="IPR027417">
    <property type="entry name" value="P-loop_NTPase"/>
</dbReference>
<dbReference type="Gene3D" id="3.40.50.300">
    <property type="entry name" value="P-loop containing nucleotide triphosphate hydrolases"/>
    <property type="match status" value="1"/>
</dbReference>
<evidence type="ECO:0000259" key="4">
    <source>
        <dbReference type="Pfam" id="PF07726"/>
    </source>
</evidence>
<dbReference type="Pfam" id="PF17863">
    <property type="entry name" value="AAA_lid_2"/>
    <property type="match status" value="1"/>
</dbReference>
<proteinExistence type="inferred from homology"/>
<organism evidence="6 7">
    <name type="scientific">Vibrio mediterranei</name>
    <dbReference type="NCBI Taxonomy" id="689"/>
    <lineage>
        <taxon>Bacteria</taxon>
        <taxon>Pseudomonadati</taxon>
        <taxon>Pseudomonadota</taxon>
        <taxon>Gammaproteobacteria</taxon>
        <taxon>Vibrionales</taxon>
        <taxon>Vibrionaceae</taxon>
        <taxon>Vibrio</taxon>
    </lineage>
</organism>
<dbReference type="CDD" id="cd00009">
    <property type="entry name" value="AAA"/>
    <property type="match status" value="1"/>
</dbReference>
<name>A0A3G4V5Q1_9VIBR</name>
<dbReference type="FunFam" id="3.40.50.300:FF:000640">
    <property type="entry name" value="MoxR family ATPase"/>
    <property type="match status" value="1"/>
</dbReference>
<keyword evidence="1" id="KW-0547">Nucleotide-binding</keyword>
<dbReference type="GO" id="GO:0016887">
    <property type="term" value="F:ATP hydrolysis activity"/>
    <property type="evidence" value="ECO:0007669"/>
    <property type="project" value="InterPro"/>
</dbReference>
<reference evidence="6 7" key="1">
    <citation type="submission" date="2018-11" db="EMBL/GenBank/DDBJ databases">
        <title>Complete Genome Sequence of Vbrio mediterranei 117-T6: a Potential Pathogen Bacteria Isolated from the Conchocelis of Pyropia.</title>
        <authorList>
            <person name="Liu Q."/>
        </authorList>
    </citation>
    <scope>NUCLEOTIDE SEQUENCE [LARGE SCALE GENOMIC DNA]</scope>
    <source>
        <strain evidence="6 7">117-T6</strain>
    </source>
</reference>
<dbReference type="InterPro" id="IPR041628">
    <property type="entry name" value="ChlI/MoxR_AAA_lid"/>
</dbReference>
<evidence type="ECO:0000313" key="6">
    <source>
        <dbReference type="EMBL" id="AYV20093.1"/>
    </source>
</evidence>
<feature type="domain" description="ChlI/MoxR AAA lid" evidence="5">
    <location>
        <begin position="248"/>
        <end position="312"/>
    </location>
</feature>
<evidence type="ECO:0000256" key="2">
    <source>
        <dbReference type="ARBA" id="ARBA00022840"/>
    </source>
</evidence>
<evidence type="ECO:0000313" key="7">
    <source>
        <dbReference type="Proteomes" id="UP000279760"/>
    </source>
</evidence>
<comment type="similarity">
    <text evidence="3">Belongs to the MoxR family.</text>
</comment>
<dbReference type="GO" id="GO:0005524">
    <property type="term" value="F:ATP binding"/>
    <property type="evidence" value="ECO:0007669"/>
    <property type="project" value="UniProtKB-KW"/>
</dbReference>
<dbReference type="Pfam" id="PF07726">
    <property type="entry name" value="AAA_3"/>
    <property type="match status" value="1"/>
</dbReference>
<dbReference type="RefSeq" id="WP_124939832.1">
    <property type="nucleotide sequence ID" value="NZ_CP033577.1"/>
</dbReference>
<dbReference type="PIRSF" id="PIRSF002849">
    <property type="entry name" value="AAA_ATPase_chaperone_MoxR_prd"/>
    <property type="match status" value="1"/>
</dbReference>
<dbReference type="AlphaFoldDB" id="A0A3G4V5Q1"/>
<dbReference type="InterPro" id="IPR011703">
    <property type="entry name" value="ATPase_AAA-3"/>
</dbReference>